<dbReference type="GO" id="GO:0003700">
    <property type="term" value="F:DNA-binding transcription factor activity"/>
    <property type="evidence" value="ECO:0007669"/>
    <property type="project" value="InterPro"/>
</dbReference>
<keyword evidence="2" id="KW-0805">Transcription regulation</keyword>
<name>A0A4Q1D931_9BACT</name>
<evidence type="ECO:0000256" key="2">
    <source>
        <dbReference type="ARBA" id="ARBA00023015"/>
    </source>
</evidence>
<comment type="caution">
    <text evidence="6">The sequence shown here is derived from an EMBL/GenBank/DDBJ whole genome shotgun (WGS) entry which is preliminary data.</text>
</comment>
<evidence type="ECO:0000256" key="4">
    <source>
        <dbReference type="ARBA" id="ARBA00023163"/>
    </source>
</evidence>
<dbReference type="EMBL" id="SDHZ01000001">
    <property type="protein sequence ID" value="RXK85874.1"/>
    <property type="molecule type" value="Genomic_DNA"/>
</dbReference>
<dbReference type="SUPFAM" id="SSF46785">
    <property type="entry name" value="Winged helix' DNA-binding domain"/>
    <property type="match status" value="1"/>
</dbReference>
<dbReference type="Pfam" id="PF00126">
    <property type="entry name" value="HTH_1"/>
    <property type="match status" value="1"/>
</dbReference>
<protein>
    <submittedName>
        <fullName evidence="6">LysR family transcriptional regulator</fullName>
    </submittedName>
</protein>
<keyword evidence="7" id="KW-1185">Reference proteome</keyword>
<organism evidence="6 7">
    <name type="scientific">Filimonas effusa</name>
    <dbReference type="NCBI Taxonomy" id="2508721"/>
    <lineage>
        <taxon>Bacteria</taxon>
        <taxon>Pseudomonadati</taxon>
        <taxon>Bacteroidota</taxon>
        <taxon>Chitinophagia</taxon>
        <taxon>Chitinophagales</taxon>
        <taxon>Chitinophagaceae</taxon>
        <taxon>Filimonas</taxon>
    </lineage>
</organism>
<dbReference type="Pfam" id="PF03466">
    <property type="entry name" value="LysR_substrate"/>
    <property type="match status" value="1"/>
</dbReference>
<dbReference type="InterPro" id="IPR036390">
    <property type="entry name" value="WH_DNA-bd_sf"/>
</dbReference>
<evidence type="ECO:0000313" key="7">
    <source>
        <dbReference type="Proteomes" id="UP000290545"/>
    </source>
</evidence>
<dbReference type="Gene3D" id="3.40.190.10">
    <property type="entry name" value="Periplasmic binding protein-like II"/>
    <property type="match status" value="2"/>
</dbReference>
<dbReference type="RefSeq" id="WP_129001625.1">
    <property type="nucleotide sequence ID" value="NZ_SDHZ01000001.1"/>
</dbReference>
<dbReference type="FunFam" id="1.10.10.10:FF:000001">
    <property type="entry name" value="LysR family transcriptional regulator"/>
    <property type="match status" value="1"/>
</dbReference>
<reference evidence="6 7" key="1">
    <citation type="submission" date="2019-01" db="EMBL/GenBank/DDBJ databases">
        <title>Filimonas sp. strain TTM-71.</title>
        <authorList>
            <person name="Chen W.-M."/>
        </authorList>
    </citation>
    <scope>NUCLEOTIDE SEQUENCE [LARGE SCALE GENOMIC DNA]</scope>
    <source>
        <strain evidence="6 7">TTM-71</strain>
    </source>
</reference>
<proteinExistence type="inferred from homology"/>
<dbReference type="SUPFAM" id="SSF53850">
    <property type="entry name" value="Periplasmic binding protein-like II"/>
    <property type="match status" value="1"/>
</dbReference>
<dbReference type="InterPro" id="IPR036388">
    <property type="entry name" value="WH-like_DNA-bd_sf"/>
</dbReference>
<feature type="domain" description="HTH lysR-type" evidence="5">
    <location>
        <begin position="6"/>
        <end position="58"/>
    </location>
</feature>
<dbReference type="PANTHER" id="PTHR30126">
    <property type="entry name" value="HTH-TYPE TRANSCRIPTIONAL REGULATOR"/>
    <property type="match status" value="1"/>
</dbReference>
<dbReference type="Proteomes" id="UP000290545">
    <property type="component" value="Unassembled WGS sequence"/>
</dbReference>
<accession>A0A4Q1D931</accession>
<evidence type="ECO:0000259" key="5">
    <source>
        <dbReference type="PROSITE" id="PS50931"/>
    </source>
</evidence>
<dbReference type="CDD" id="cd08420">
    <property type="entry name" value="PBP2_CysL_like"/>
    <property type="match status" value="1"/>
</dbReference>
<evidence type="ECO:0000256" key="3">
    <source>
        <dbReference type="ARBA" id="ARBA00023125"/>
    </source>
</evidence>
<sequence length="298" mass="34078">MFDFRLRVFHAVARRLNFTKAAEELFITQPAVTKHIQEIEHHFNVALFERNGTRIKLTAAGDLLLQYTEQLFEVYRNLSFEMNTFSQRHNGLLRIGASTTVAQYVLPPLLAAFHRKFKDIRVTLSINNTAQTEQALLDKQIDLGIIEGHSKNKLFKYTEFVKDELVLVSGVNHALARRGVIKPEELLQIPLLLREPGSGTLEVLAHALKPAGIRISQLRKEMQLGSTESIKSYLIHSESMAFLSIHAIQKELQYKDFSVLAIKGLRIVRSFNFIQPHGQAEGLAELFMKFCRSYNYKL</sequence>
<dbReference type="PANTHER" id="PTHR30126:SF39">
    <property type="entry name" value="HTH-TYPE TRANSCRIPTIONAL REGULATOR CYSL"/>
    <property type="match status" value="1"/>
</dbReference>
<dbReference type="PROSITE" id="PS50931">
    <property type="entry name" value="HTH_LYSR"/>
    <property type="match status" value="1"/>
</dbReference>
<dbReference type="OrthoDB" id="9785745at2"/>
<dbReference type="PRINTS" id="PR00039">
    <property type="entry name" value="HTHLYSR"/>
</dbReference>
<gene>
    <name evidence="6" type="ORF">ESB13_03425</name>
</gene>
<keyword evidence="3" id="KW-0238">DNA-binding</keyword>
<dbReference type="Gene3D" id="1.10.10.10">
    <property type="entry name" value="Winged helix-like DNA-binding domain superfamily/Winged helix DNA-binding domain"/>
    <property type="match status" value="1"/>
</dbReference>
<dbReference type="AlphaFoldDB" id="A0A4Q1D931"/>
<evidence type="ECO:0000313" key="6">
    <source>
        <dbReference type="EMBL" id="RXK85874.1"/>
    </source>
</evidence>
<dbReference type="GO" id="GO:0000976">
    <property type="term" value="F:transcription cis-regulatory region binding"/>
    <property type="evidence" value="ECO:0007669"/>
    <property type="project" value="TreeGrafter"/>
</dbReference>
<evidence type="ECO:0000256" key="1">
    <source>
        <dbReference type="ARBA" id="ARBA00009437"/>
    </source>
</evidence>
<dbReference type="InterPro" id="IPR000847">
    <property type="entry name" value="LysR_HTH_N"/>
</dbReference>
<dbReference type="InterPro" id="IPR005119">
    <property type="entry name" value="LysR_subst-bd"/>
</dbReference>
<comment type="similarity">
    <text evidence="1">Belongs to the LysR transcriptional regulatory family.</text>
</comment>
<keyword evidence="4" id="KW-0804">Transcription</keyword>